<evidence type="ECO:0000256" key="1">
    <source>
        <dbReference type="ARBA" id="ARBA00004651"/>
    </source>
</evidence>
<dbReference type="GO" id="GO:0005886">
    <property type="term" value="C:plasma membrane"/>
    <property type="evidence" value="ECO:0007669"/>
    <property type="project" value="UniProtKB-SubCell"/>
</dbReference>
<keyword evidence="4 6" id="KW-1133">Transmembrane helix</keyword>
<dbReference type="Proteomes" id="UP000054695">
    <property type="component" value="Unassembled WGS sequence"/>
</dbReference>
<evidence type="ECO:0000256" key="4">
    <source>
        <dbReference type="ARBA" id="ARBA00022989"/>
    </source>
</evidence>
<dbReference type="Gene3D" id="3.40.50.300">
    <property type="entry name" value="P-loop containing nucleotide triphosphate hydrolases"/>
    <property type="match status" value="1"/>
</dbReference>
<dbReference type="OrthoDB" id="9803543at2"/>
<feature type="domain" description="Type IV secretion system coupling protein TraD DNA-binding" evidence="7">
    <location>
        <begin position="169"/>
        <end position="556"/>
    </location>
</feature>
<reference evidence="9 10" key="1">
    <citation type="submission" date="2015-11" db="EMBL/GenBank/DDBJ databases">
        <title>Genomic analysis of 38 Legionella species identifies large and diverse effector repertoires.</title>
        <authorList>
            <person name="Burstein D."/>
            <person name="Amaro F."/>
            <person name="Zusman T."/>
            <person name="Lifshitz Z."/>
            <person name="Cohen O."/>
            <person name="Gilbert J.A."/>
            <person name="Pupko T."/>
            <person name="Shuman H.A."/>
            <person name="Segal G."/>
        </authorList>
    </citation>
    <scope>NUCLEOTIDE SEQUENCE [LARGE SCALE GENOMIC DNA]</scope>
    <source>
        <strain evidence="9 10">WIGA</strain>
    </source>
</reference>
<evidence type="ECO:0000259" key="8">
    <source>
        <dbReference type="Pfam" id="PF12615"/>
    </source>
</evidence>
<keyword evidence="5 6" id="KW-0472">Membrane</keyword>
<keyword evidence="3 6" id="KW-0812">Transmembrane</keyword>
<dbReference type="AlphaFoldDB" id="A0A0W0R9J1"/>
<dbReference type="RefSeq" id="WP_058461033.1">
    <property type="nucleotide sequence ID" value="NZ_CAAAIY010000034.1"/>
</dbReference>
<comment type="subcellular location">
    <subcellularLocation>
        <location evidence="1">Cell membrane</location>
        <topology evidence="1">Multi-pass membrane protein</topology>
    </subcellularLocation>
</comment>
<protein>
    <submittedName>
        <fullName evidence="9">Conjugative transfer protein TraD</fullName>
    </submittedName>
</protein>
<evidence type="ECO:0000313" key="10">
    <source>
        <dbReference type="Proteomes" id="UP000054695"/>
    </source>
</evidence>
<dbReference type="InterPro" id="IPR051539">
    <property type="entry name" value="T4SS-coupling_protein"/>
</dbReference>
<gene>
    <name evidence="9" type="ORF">Lboz_3528</name>
</gene>
<dbReference type="Gene3D" id="1.10.8.80">
    <property type="entry name" value="Magnesium chelatase subunit I, C-Terminal domain"/>
    <property type="match status" value="1"/>
</dbReference>
<dbReference type="NCBIfam" id="TIGR02759">
    <property type="entry name" value="TraD_Ftype"/>
    <property type="match status" value="1"/>
</dbReference>
<feature type="domain" description="TraD coupling protein N-terminal" evidence="8">
    <location>
        <begin position="35"/>
        <end position="125"/>
    </location>
</feature>
<evidence type="ECO:0000313" key="9">
    <source>
        <dbReference type="EMBL" id="KTC67714.1"/>
    </source>
</evidence>
<dbReference type="Pfam" id="PF10412">
    <property type="entry name" value="TrwB_AAD_bind"/>
    <property type="match status" value="1"/>
</dbReference>
<evidence type="ECO:0000256" key="5">
    <source>
        <dbReference type="ARBA" id="ARBA00023136"/>
    </source>
</evidence>
<dbReference type="EMBL" id="LNXU01000058">
    <property type="protein sequence ID" value="KTC67714.1"/>
    <property type="molecule type" value="Genomic_DNA"/>
</dbReference>
<feature type="transmembrane region" description="Helical" evidence="6">
    <location>
        <begin position="114"/>
        <end position="133"/>
    </location>
</feature>
<evidence type="ECO:0000256" key="2">
    <source>
        <dbReference type="ARBA" id="ARBA00022475"/>
    </source>
</evidence>
<comment type="caution">
    <text evidence="9">The sequence shown here is derived from an EMBL/GenBank/DDBJ whole genome shotgun (WGS) entry which is preliminary data.</text>
</comment>
<keyword evidence="10" id="KW-1185">Reference proteome</keyword>
<dbReference type="InterPro" id="IPR014128">
    <property type="entry name" value="T4SS_TraD"/>
</dbReference>
<organism evidence="9 10">
    <name type="scientific">Legionella bozemanae</name>
    <name type="common">Fluoribacter bozemanae</name>
    <dbReference type="NCBI Taxonomy" id="447"/>
    <lineage>
        <taxon>Bacteria</taxon>
        <taxon>Pseudomonadati</taxon>
        <taxon>Pseudomonadota</taxon>
        <taxon>Gammaproteobacteria</taxon>
        <taxon>Legionellales</taxon>
        <taxon>Legionellaceae</taxon>
        <taxon>Legionella</taxon>
    </lineage>
</organism>
<dbReference type="InterPro" id="IPR027417">
    <property type="entry name" value="P-loop_NTPase"/>
</dbReference>
<dbReference type="SUPFAM" id="SSF52540">
    <property type="entry name" value="P-loop containing nucleoside triphosphate hydrolases"/>
    <property type="match status" value="1"/>
</dbReference>
<accession>A0A0W0R9J1</accession>
<keyword evidence="2" id="KW-1003">Cell membrane</keyword>
<dbReference type="STRING" id="447.Lboz_3528"/>
<dbReference type="InterPro" id="IPR022585">
    <property type="entry name" value="TraD_N"/>
</dbReference>
<evidence type="ECO:0000256" key="3">
    <source>
        <dbReference type="ARBA" id="ARBA00022692"/>
    </source>
</evidence>
<evidence type="ECO:0000259" key="7">
    <source>
        <dbReference type="Pfam" id="PF10412"/>
    </source>
</evidence>
<dbReference type="PATRIC" id="fig|447.4.peg.3779"/>
<dbReference type="Pfam" id="PF12615">
    <property type="entry name" value="TraD_N"/>
    <property type="match status" value="1"/>
</dbReference>
<dbReference type="InterPro" id="IPR019476">
    <property type="entry name" value="T4SS_TraD_DNA-bd"/>
</dbReference>
<dbReference type="PANTHER" id="PTHR37937:SF1">
    <property type="entry name" value="CONJUGATIVE TRANSFER: DNA TRANSPORT"/>
    <property type="match status" value="1"/>
</dbReference>
<name>A0A0W0R9J1_LEGBO</name>
<dbReference type="CDD" id="cd01127">
    <property type="entry name" value="TrwB_TraG_TraD_VirD4"/>
    <property type="match status" value="1"/>
</dbReference>
<evidence type="ECO:0000256" key="6">
    <source>
        <dbReference type="SAM" id="Phobius"/>
    </source>
</evidence>
<proteinExistence type="predicted"/>
<feature type="transmembrane region" description="Helical" evidence="6">
    <location>
        <begin position="31"/>
        <end position="50"/>
    </location>
</feature>
<sequence>MQNEPNFKHYTRGGQISFHNLRMWDQITKSLVLICLFLWVVLTGLIIWSVTSFEKLHHVYAYYWAQFLNGVGQSHVFHLSFHGKTYLQNVQQILNYPYYKENAYEITRLMGQSALGAFAVAFLLGIVLGIYFIRRGKEQSKHQFIRGSRMDTTEQVRALILKDGVHSDIHIDGFPLIYGSEVQHLLVHGTVGTGKSQLIMKILDVLRARGDRVIIYDKGCSFISHYFQEECDVVLNPFDVRCPNWDMWAEAPRDSDFENMAESLIPMHGESDPFWVNAARTVFASVAATMRHDSERSLDKLLRLLLTGEFATLEAYVAGTAAATLVSGKIEKTAISIRSVITTYLKSLQSLLGLEHENKPSFSIRDYILDDQRQGWFFISSNGEQHKTLKPLMSMWLAMASLTLLSLTPDRNRRIWFVCDELPSLHKLPLLGETIAEVRKFGGCFLLGMQSFAQLTKVYGQSGARELFDLLNTRFFFRSPSSDMARLVAQELGEEEIEESRENYSYGANSIRDGISLGSQRVTRPIVAYSELMELQDLHCFVRLPGPYPVTQLSLKLNQRPKHCSGYIERTIPEALNREETVETNPKLINQKGEELVQKNKKSHLIEYMD</sequence>
<dbReference type="PANTHER" id="PTHR37937">
    <property type="entry name" value="CONJUGATIVE TRANSFER: DNA TRANSPORT"/>
    <property type="match status" value="1"/>
</dbReference>